<dbReference type="AlphaFoldDB" id="A0AA36IL37"/>
<comment type="caution">
    <text evidence="1">The sequence shown here is derived from an EMBL/GenBank/DDBJ whole genome shotgun (WGS) entry which is preliminary data.</text>
</comment>
<keyword evidence="2" id="KW-1185">Reference proteome</keyword>
<sequence length="637" mass="71416">MHAWLSNRCEHATMLFRSSFSWFLRALLERDSMAAPLAVWCFGESWRERTSSARRSPLAETRRCSVRGAKPSAARGCRLCSLAFALALGISGSAFARVNLWQKQWDASAKFKDFEKRKMREWAESGYHTGYVTNPRKGLQLGKDKENLAVDPEALDRLASEPLQLRLDRSGRSIKEGDKVEGQMPWSSYTSQGLHSAQAPAGWEDFEARYGRLDKKVASEVGKQGVQELETNMAVYDGKDEYRVIRTLTWPGGVNGDGPSSIMLIGVLDMSLRSERLTSRAIYEVEPTGLMVELCKERIGKQLIMPREHKEAVANYARGFATTNPHQHNFWLHHLDTIQADAEALNLWTKGRPYSEAVRDWVAQPPGSVPRTLCLGDVRSSTLQRLRREKGNETQVMDSTLSSRAKQLARGLISMASSGHKVILGIMDTDHLGPVTSWLERAGATLQAVADASDIESNRESLAADIRLGLQASKGPREAQIEAVKVAAQARHVLELDGQGPLGFFLNEEGLQFLKQRQERLLRLTRLRDLVQHVDPPKTWQTAEELYIVLPGDQIPGPESRLPGARPKGMRFEMNRLEIPDHYIREAGMEGYTESLWQGLLERGEASEPSDPVELSWWATGAIEAEFQEEVAYPNGW</sequence>
<name>A0AA36IL37_9DINO</name>
<protein>
    <submittedName>
        <fullName evidence="1">Uncharacterized protein</fullName>
    </submittedName>
</protein>
<dbReference type="Proteomes" id="UP001178507">
    <property type="component" value="Unassembled WGS sequence"/>
</dbReference>
<evidence type="ECO:0000313" key="2">
    <source>
        <dbReference type="Proteomes" id="UP001178507"/>
    </source>
</evidence>
<dbReference type="EMBL" id="CAUJNA010001746">
    <property type="protein sequence ID" value="CAJ1388736.1"/>
    <property type="molecule type" value="Genomic_DNA"/>
</dbReference>
<gene>
    <name evidence="1" type="ORF">EVOR1521_LOCUS14539</name>
</gene>
<accession>A0AA36IL37</accession>
<organism evidence="1 2">
    <name type="scientific">Effrenium voratum</name>
    <dbReference type="NCBI Taxonomy" id="2562239"/>
    <lineage>
        <taxon>Eukaryota</taxon>
        <taxon>Sar</taxon>
        <taxon>Alveolata</taxon>
        <taxon>Dinophyceae</taxon>
        <taxon>Suessiales</taxon>
        <taxon>Symbiodiniaceae</taxon>
        <taxon>Effrenium</taxon>
    </lineage>
</organism>
<evidence type="ECO:0000313" key="1">
    <source>
        <dbReference type="EMBL" id="CAJ1388736.1"/>
    </source>
</evidence>
<proteinExistence type="predicted"/>
<reference evidence="1" key="1">
    <citation type="submission" date="2023-08" db="EMBL/GenBank/DDBJ databases">
        <authorList>
            <person name="Chen Y."/>
            <person name="Shah S."/>
            <person name="Dougan E. K."/>
            <person name="Thang M."/>
            <person name="Chan C."/>
        </authorList>
    </citation>
    <scope>NUCLEOTIDE SEQUENCE</scope>
</reference>